<keyword evidence="2" id="KW-1185">Reference proteome</keyword>
<sequence>MTHSQYFESAAICVTAFDGAEPRVNDLRKATHWLIELDGAQIHFAVHETAADAAGASPGSIRDPRVGARATAMAEHRADRRVTSCIAGS</sequence>
<proteinExistence type="predicted"/>
<protein>
    <submittedName>
        <fullName evidence="1">Uncharacterized protein</fullName>
    </submittedName>
</protein>
<evidence type="ECO:0000313" key="1">
    <source>
        <dbReference type="EMBL" id="BBC31694.1"/>
    </source>
</evidence>
<gene>
    <name evidence="1" type="ORF">SGFS_029880</name>
</gene>
<dbReference type="Proteomes" id="UP001321542">
    <property type="component" value="Chromosome"/>
</dbReference>
<reference evidence="1 2" key="1">
    <citation type="journal article" date="2010" name="ChemBioChem">
        <title>Cloning and characterization of the biosynthetic gene cluster of 16-membered macrolide antibiotic FD-891: involvement of a dual functional cytochrome P450 monooxygenase catalyzing epoxidation and hydroxylation.</title>
        <authorList>
            <person name="Kudo F."/>
            <person name="Motegi A."/>
            <person name="Mizoue K."/>
            <person name="Eguchi T."/>
        </authorList>
    </citation>
    <scope>NUCLEOTIDE SEQUENCE [LARGE SCALE GENOMIC DNA]</scope>
    <source>
        <strain evidence="1 2">A-8890</strain>
    </source>
</reference>
<reference evidence="1 2" key="2">
    <citation type="journal article" date="2023" name="ChemBioChem">
        <title>Acyltransferase Domain Exchange between Two Independent Type I Polyketide Synthases in the Same Producer Strain of Macrolide Antibiotics.</title>
        <authorList>
            <person name="Kudo F."/>
            <person name="Kishikawa K."/>
            <person name="Tsuboi K."/>
            <person name="Kido T."/>
            <person name="Usui T."/>
            <person name="Hashimoto J."/>
            <person name="Shin-Ya K."/>
            <person name="Miyanaga A."/>
            <person name="Eguchi T."/>
        </authorList>
    </citation>
    <scope>NUCLEOTIDE SEQUENCE [LARGE SCALE GENOMIC DNA]</scope>
    <source>
        <strain evidence="1 2">A-8890</strain>
    </source>
</reference>
<organism evidence="1 2">
    <name type="scientific">Streptomyces graminofaciens</name>
    <dbReference type="NCBI Taxonomy" id="68212"/>
    <lineage>
        <taxon>Bacteria</taxon>
        <taxon>Bacillati</taxon>
        <taxon>Actinomycetota</taxon>
        <taxon>Actinomycetes</taxon>
        <taxon>Kitasatosporales</taxon>
        <taxon>Streptomycetaceae</taxon>
        <taxon>Streptomyces</taxon>
    </lineage>
</organism>
<accession>A0ABN5VEM7</accession>
<evidence type="ECO:0000313" key="2">
    <source>
        <dbReference type="Proteomes" id="UP001321542"/>
    </source>
</evidence>
<dbReference type="EMBL" id="AP018448">
    <property type="protein sequence ID" value="BBC31694.1"/>
    <property type="molecule type" value="Genomic_DNA"/>
</dbReference>
<name>A0ABN5VEM7_9ACTN</name>